<keyword evidence="2" id="KW-0472">Membrane</keyword>
<dbReference type="Proteomes" id="UP000014760">
    <property type="component" value="Unassembled WGS sequence"/>
</dbReference>
<evidence type="ECO:0000256" key="1">
    <source>
        <dbReference type="SAM" id="MobiDB-lite"/>
    </source>
</evidence>
<feature type="compositionally biased region" description="Low complexity" evidence="1">
    <location>
        <begin position="137"/>
        <end position="170"/>
    </location>
</feature>
<reference evidence="3 5" key="2">
    <citation type="journal article" date="2013" name="Nature">
        <title>Insights into bilaterian evolution from three spiralian genomes.</title>
        <authorList>
            <person name="Simakov O."/>
            <person name="Marletaz F."/>
            <person name="Cho S.J."/>
            <person name="Edsinger-Gonzales E."/>
            <person name="Havlak P."/>
            <person name="Hellsten U."/>
            <person name="Kuo D.H."/>
            <person name="Larsson T."/>
            <person name="Lv J."/>
            <person name="Arendt D."/>
            <person name="Savage R."/>
            <person name="Osoegawa K."/>
            <person name="de Jong P."/>
            <person name="Grimwood J."/>
            <person name="Chapman J.A."/>
            <person name="Shapiro H."/>
            <person name="Aerts A."/>
            <person name="Otillar R.P."/>
            <person name="Terry A.Y."/>
            <person name="Boore J.L."/>
            <person name="Grigoriev I.V."/>
            <person name="Lindberg D.R."/>
            <person name="Seaver E.C."/>
            <person name="Weisblat D.A."/>
            <person name="Putnam N.H."/>
            <person name="Rokhsar D.S."/>
        </authorList>
    </citation>
    <scope>NUCLEOTIDE SEQUENCE</scope>
    <source>
        <strain evidence="3 5">I ESC-2004</strain>
    </source>
</reference>
<dbReference type="AlphaFoldDB" id="R7TYG0"/>
<feature type="transmembrane region" description="Helical" evidence="2">
    <location>
        <begin position="68"/>
        <end position="89"/>
    </location>
</feature>
<evidence type="ECO:0000313" key="4">
    <source>
        <dbReference type="EnsemblMetazoa" id="CapteP190704"/>
    </source>
</evidence>
<dbReference type="EMBL" id="AMQN01011291">
    <property type="status" value="NOT_ANNOTATED_CDS"/>
    <property type="molecule type" value="Genomic_DNA"/>
</dbReference>
<keyword evidence="5" id="KW-1185">Reference proteome</keyword>
<reference evidence="4" key="3">
    <citation type="submission" date="2015-06" db="UniProtKB">
        <authorList>
            <consortium name="EnsemblMetazoa"/>
        </authorList>
    </citation>
    <scope>IDENTIFICATION</scope>
</reference>
<dbReference type="EMBL" id="KB308811">
    <property type="protein sequence ID" value="ELT96461.1"/>
    <property type="molecule type" value="Genomic_DNA"/>
</dbReference>
<reference evidence="5" key="1">
    <citation type="submission" date="2012-12" db="EMBL/GenBank/DDBJ databases">
        <authorList>
            <person name="Hellsten U."/>
            <person name="Grimwood J."/>
            <person name="Chapman J.A."/>
            <person name="Shapiro H."/>
            <person name="Aerts A."/>
            <person name="Otillar R.P."/>
            <person name="Terry A.Y."/>
            <person name="Boore J.L."/>
            <person name="Simakov O."/>
            <person name="Marletaz F."/>
            <person name="Cho S.-J."/>
            <person name="Edsinger-Gonzales E."/>
            <person name="Havlak P."/>
            <person name="Kuo D.-H."/>
            <person name="Larsson T."/>
            <person name="Lv J."/>
            <person name="Arendt D."/>
            <person name="Savage R."/>
            <person name="Osoegawa K."/>
            <person name="de Jong P."/>
            <person name="Lindberg D.R."/>
            <person name="Seaver E.C."/>
            <person name="Weisblat D.A."/>
            <person name="Putnam N.H."/>
            <person name="Grigoriev I.V."/>
            <person name="Rokhsar D.S."/>
        </authorList>
    </citation>
    <scope>NUCLEOTIDE SEQUENCE</scope>
    <source>
        <strain evidence="5">I ESC-2004</strain>
    </source>
</reference>
<protein>
    <submittedName>
        <fullName evidence="3 4">Uncharacterized protein</fullName>
    </submittedName>
</protein>
<sequence length="233" mass="24256">MARGNHRGFHGRGFRGRGFHGRGFHGRGRGRGHSVHPLYLPGCCMIIVGACAFAPIINLVTFGGSSSLPYILVGLAAALVLAGVIYLVVIRIKKKNQIDAWHRSRSGVVAPVTSVSSAVGVASQPGGPPQSLIATGQPQAPASSPWQQSQTGPQKPQPAADQPAGAPSQPHRLPPIASDLPPSYNDAITQPTFNPTAQPAVMPSAPHSNQLYGPPQQQQAQPPTASNTTSMGQ</sequence>
<feature type="compositionally biased region" description="Low complexity" evidence="1">
    <location>
        <begin position="214"/>
        <end position="223"/>
    </location>
</feature>
<evidence type="ECO:0000313" key="5">
    <source>
        <dbReference type="Proteomes" id="UP000014760"/>
    </source>
</evidence>
<gene>
    <name evidence="3" type="ORF">CAPTEDRAFT_190704</name>
</gene>
<feature type="compositionally biased region" description="Polar residues" evidence="1">
    <location>
        <begin position="224"/>
        <end position="233"/>
    </location>
</feature>
<feature type="compositionally biased region" description="Polar residues" evidence="1">
    <location>
        <begin position="186"/>
        <end position="197"/>
    </location>
</feature>
<proteinExistence type="predicted"/>
<keyword evidence="2" id="KW-0812">Transmembrane</keyword>
<accession>R7TYG0</accession>
<feature type="transmembrane region" description="Helical" evidence="2">
    <location>
        <begin position="38"/>
        <end position="62"/>
    </location>
</feature>
<dbReference type="HOGENOM" id="CLU_1190838_0_0_1"/>
<name>R7TYG0_CAPTE</name>
<keyword evidence="2" id="KW-1133">Transmembrane helix</keyword>
<feature type="region of interest" description="Disordered" evidence="1">
    <location>
        <begin position="119"/>
        <end position="233"/>
    </location>
</feature>
<dbReference type="EnsemblMetazoa" id="CapteT190704">
    <property type="protein sequence ID" value="CapteP190704"/>
    <property type="gene ID" value="CapteG190704"/>
</dbReference>
<organism evidence="3">
    <name type="scientific">Capitella teleta</name>
    <name type="common">Polychaete worm</name>
    <dbReference type="NCBI Taxonomy" id="283909"/>
    <lineage>
        <taxon>Eukaryota</taxon>
        <taxon>Metazoa</taxon>
        <taxon>Spiralia</taxon>
        <taxon>Lophotrochozoa</taxon>
        <taxon>Annelida</taxon>
        <taxon>Polychaeta</taxon>
        <taxon>Sedentaria</taxon>
        <taxon>Scolecida</taxon>
        <taxon>Capitellidae</taxon>
        <taxon>Capitella</taxon>
    </lineage>
</organism>
<evidence type="ECO:0000313" key="3">
    <source>
        <dbReference type="EMBL" id="ELT96461.1"/>
    </source>
</evidence>
<evidence type="ECO:0000256" key="2">
    <source>
        <dbReference type="SAM" id="Phobius"/>
    </source>
</evidence>
<dbReference type="STRING" id="283909.R7TYG0"/>